<feature type="chain" id="PRO_5029739232" description="Tumor necrosis factor receptor superfamily member 12A" evidence="2">
    <location>
        <begin position="26"/>
        <end position="219"/>
    </location>
</feature>
<dbReference type="EMBL" id="JAAKFY010000008">
    <property type="protein sequence ID" value="KAF3853442.1"/>
    <property type="molecule type" value="Genomic_DNA"/>
</dbReference>
<evidence type="ECO:0000313" key="4">
    <source>
        <dbReference type="Proteomes" id="UP000518266"/>
    </source>
</evidence>
<feature type="signal peptide" evidence="2">
    <location>
        <begin position="1"/>
        <end position="25"/>
    </location>
</feature>
<keyword evidence="1" id="KW-1133">Transmembrane helix</keyword>
<proteinExistence type="predicted"/>
<evidence type="ECO:0000256" key="1">
    <source>
        <dbReference type="SAM" id="Phobius"/>
    </source>
</evidence>
<reference evidence="3 4" key="1">
    <citation type="submission" date="2020-03" db="EMBL/GenBank/DDBJ databases">
        <title>Dissostichus mawsoni Genome sequencing and assembly.</title>
        <authorList>
            <person name="Park H."/>
        </authorList>
    </citation>
    <scope>NUCLEOTIDE SEQUENCE [LARGE SCALE GENOMIC DNA]</scope>
    <source>
        <strain evidence="3">DM0001</strain>
        <tissue evidence="3">Muscle</tissue>
    </source>
</reference>
<organism evidence="3 4">
    <name type="scientific">Dissostichus mawsoni</name>
    <name type="common">Antarctic cod</name>
    <dbReference type="NCBI Taxonomy" id="36200"/>
    <lineage>
        <taxon>Eukaryota</taxon>
        <taxon>Metazoa</taxon>
        <taxon>Chordata</taxon>
        <taxon>Craniata</taxon>
        <taxon>Vertebrata</taxon>
        <taxon>Euteleostomi</taxon>
        <taxon>Actinopterygii</taxon>
        <taxon>Neopterygii</taxon>
        <taxon>Teleostei</taxon>
        <taxon>Neoteleostei</taxon>
        <taxon>Acanthomorphata</taxon>
        <taxon>Eupercaria</taxon>
        <taxon>Perciformes</taxon>
        <taxon>Notothenioidei</taxon>
        <taxon>Nototheniidae</taxon>
        <taxon>Dissostichus</taxon>
    </lineage>
</organism>
<dbReference type="GO" id="GO:0043065">
    <property type="term" value="P:positive regulation of apoptotic process"/>
    <property type="evidence" value="ECO:0007669"/>
    <property type="project" value="InterPro"/>
</dbReference>
<feature type="transmembrane region" description="Helical" evidence="1">
    <location>
        <begin position="73"/>
        <end position="97"/>
    </location>
</feature>
<keyword evidence="4" id="KW-1185">Reference proteome</keyword>
<keyword evidence="1" id="KW-0472">Membrane</keyword>
<gene>
    <name evidence="3" type="ORF">F7725_014130</name>
</gene>
<comment type="caution">
    <text evidence="3">The sequence shown here is derived from an EMBL/GenBank/DDBJ whole genome shotgun (WGS) entry which is preliminary data.</text>
</comment>
<keyword evidence="2" id="KW-0732">Signal</keyword>
<dbReference type="OrthoDB" id="8909181at2759"/>
<evidence type="ECO:0000256" key="2">
    <source>
        <dbReference type="SAM" id="SignalP"/>
    </source>
</evidence>
<sequence>MALNTLCALCGLIIAAGTNFHSVSAQKSQCGSSEFWNSDLDVCLSCLSCKQYPKTPSCNTCKSVDETSDVWKLAAITSFSVLAVVLVGAALIIGVMVHRRKNHKRPLRASSSSGNRCDRTQERLVQSLTRKPLDQILCRVSLLQNWTIFYLLDGRVKSCAQFVYGLFPAVLVGVLSSLVMLVAGRWLGVHLHVALQVSQLTEGLAALGAAVPPHLGVNL</sequence>
<dbReference type="Pfam" id="PF12191">
    <property type="entry name" value="stn_TNFRSF12A"/>
    <property type="match status" value="1"/>
</dbReference>
<dbReference type="Gene3D" id="4.10.400.20">
    <property type="match status" value="1"/>
</dbReference>
<accession>A0A7J5YV24</accession>
<evidence type="ECO:0008006" key="5">
    <source>
        <dbReference type="Google" id="ProtNLM"/>
    </source>
</evidence>
<dbReference type="Proteomes" id="UP000518266">
    <property type="component" value="Unassembled WGS sequence"/>
</dbReference>
<protein>
    <recommendedName>
        <fullName evidence="5">Tumor necrosis factor receptor superfamily member 12A</fullName>
    </recommendedName>
</protein>
<dbReference type="AlphaFoldDB" id="A0A7J5YV24"/>
<dbReference type="GO" id="GO:0005886">
    <property type="term" value="C:plasma membrane"/>
    <property type="evidence" value="ECO:0007669"/>
    <property type="project" value="InterPro"/>
</dbReference>
<evidence type="ECO:0000313" key="3">
    <source>
        <dbReference type="EMBL" id="KAF3853442.1"/>
    </source>
</evidence>
<feature type="transmembrane region" description="Helical" evidence="1">
    <location>
        <begin position="162"/>
        <end position="183"/>
    </location>
</feature>
<dbReference type="InterPro" id="IPR022316">
    <property type="entry name" value="TNFR_12"/>
</dbReference>
<keyword evidence="1" id="KW-0812">Transmembrane</keyword>
<name>A0A7J5YV24_DISMA</name>